<comment type="caution">
    <text evidence="1">The sequence shown here is derived from an EMBL/GenBank/DDBJ whole genome shotgun (WGS) entry which is preliminary data.</text>
</comment>
<dbReference type="EMBL" id="JARQZJ010000004">
    <property type="protein sequence ID" value="KAK9870959.1"/>
    <property type="molecule type" value="Genomic_DNA"/>
</dbReference>
<protein>
    <submittedName>
        <fullName evidence="1">Uncharacterized protein</fullName>
    </submittedName>
</protein>
<sequence length="91" mass="10335">MRGKGKHRTMNHIMQSFQSSSTTCSGQRECQYHPTVIPVSGSIELLRLNQFSFREETAERQTEFEPPENRKRCGSCCVSTVRVSGTDNSSY</sequence>
<evidence type="ECO:0000313" key="2">
    <source>
        <dbReference type="Proteomes" id="UP001431783"/>
    </source>
</evidence>
<organism evidence="1 2">
    <name type="scientific">Henosepilachna vigintioctopunctata</name>
    <dbReference type="NCBI Taxonomy" id="420089"/>
    <lineage>
        <taxon>Eukaryota</taxon>
        <taxon>Metazoa</taxon>
        <taxon>Ecdysozoa</taxon>
        <taxon>Arthropoda</taxon>
        <taxon>Hexapoda</taxon>
        <taxon>Insecta</taxon>
        <taxon>Pterygota</taxon>
        <taxon>Neoptera</taxon>
        <taxon>Endopterygota</taxon>
        <taxon>Coleoptera</taxon>
        <taxon>Polyphaga</taxon>
        <taxon>Cucujiformia</taxon>
        <taxon>Coccinelloidea</taxon>
        <taxon>Coccinellidae</taxon>
        <taxon>Epilachninae</taxon>
        <taxon>Epilachnini</taxon>
        <taxon>Henosepilachna</taxon>
    </lineage>
</organism>
<dbReference type="Proteomes" id="UP001431783">
    <property type="component" value="Unassembled WGS sequence"/>
</dbReference>
<keyword evidence="2" id="KW-1185">Reference proteome</keyword>
<evidence type="ECO:0000313" key="1">
    <source>
        <dbReference type="EMBL" id="KAK9870959.1"/>
    </source>
</evidence>
<gene>
    <name evidence="1" type="ORF">WA026_009921</name>
</gene>
<accession>A0AAW1TUX1</accession>
<dbReference type="AlphaFoldDB" id="A0AAW1TUX1"/>
<name>A0AAW1TUX1_9CUCU</name>
<proteinExistence type="predicted"/>
<reference evidence="1 2" key="1">
    <citation type="submission" date="2023-03" db="EMBL/GenBank/DDBJ databases">
        <title>Genome insight into feeding habits of ladybird beetles.</title>
        <authorList>
            <person name="Li H.-S."/>
            <person name="Huang Y.-H."/>
            <person name="Pang H."/>
        </authorList>
    </citation>
    <scope>NUCLEOTIDE SEQUENCE [LARGE SCALE GENOMIC DNA]</scope>
    <source>
        <strain evidence="1">SYSU_2023b</strain>
        <tissue evidence="1">Whole body</tissue>
    </source>
</reference>